<dbReference type="InterPro" id="IPR018060">
    <property type="entry name" value="HTH_AraC"/>
</dbReference>
<evidence type="ECO:0000259" key="4">
    <source>
        <dbReference type="PROSITE" id="PS01124"/>
    </source>
</evidence>
<protein>
    <submittedName>
        <fullName evidence="5">Helix-turn-helix domain-containing protein</fullName>
    </submittedName>
</protein>
<dbReference type="InterPro" id="IPR046532">
    <property type="entry name" value="DUF6597"/>
</dbReference>
<dbReference type="EMBL" id="CP041969">
    <property type="protein sequence ID" value="QMV43033.1"/>
    <property type="molecule type" value="Genomic_DNA"/>
</dbReference>
<dbReference type="PROSITE" id="PS01124">
    <property type="entry name" value="HTH_ARAC_FAMILY_2"/>
    <property type="match status" value="1"/>
</dbReference>
<sequence length="272" mass="31766">MKRYRPLQPPKLQRELLHTDYVYREYEPCDKLTSHIACYWTMDFHAVTGSIQPHRILPDGCVDILFDRRSLSYRNASFVAGLMAQYEVMNLTEAQSLFGVRFYSEAARSVFKYPVSEFRGYHVYLEEFWGIDSLAMVEEILSADEVSKVIDIVERKLIKRLSLDDSPSDPVLHASMQYMYTHRGTLTPSDLADKLSFSGRHIRRTFDRELGMSPKEMLSIIRFQSLLQELNGGGNTRLTDIAANFGYYDQSHFIKHFKRYYGLLPREMLRTE</sequence>
<keyword evidence="3" id="KW-0804">Transcription</keyword>
<organism evidence="5 6">
    <name type="scientific">Cohnella cholangitidis</name>
    <dbReference type="NCBI Taxonomy" id="2598458"/>
    <lineage>
        <taxon>Bacteria</taxon>
        <taxon>Bacillati</taxon>
        <taxon>Bacillota</taxon>
        <taxon>Bacilli</taxon>
        <taxon>Bacillales</taxon>
        <taxon>Paenibacillaceae</taxon>
        <taxon>Cohnella</taxon>
    </lineage>
</organism>
<keyword evidence="1" id="KW-0805">Transcription regulation</keyword>
<dbReference type="InterPro" id="IPR009057">
    <property type="entry name" value="Homeodomain-like_sf"/>
</dbReference>
<name>A0A7G5C1E9_9BACL</name>
<dbReference type="SMART" id="SM00342">
    <property type="entry name" value="HTH_ARAC"/>
    <property type="match status" value="1"/>
</dbReference>
<dbReference type="Pfam" id="PF20240">
    <property type="entry name" value="DUF6597"/>
    <property type="match status" value="1"/>
</dbReference>
<dbReference type="RefSeq" id="WP_182299264.1">
    <property type="nucleotide sequence ID" value="NZ_CP041969.1"/>
</dbReference>
<dbReference type="SUPFAM" id="SSF46689">
    <property type="entry name" value="Homeodomain-like"/>
    <property type="match status" value="1"/>
</dbReference>
<keyword evidence="6" id="KW-1185">Reference proteome</keyword>
<dbReference type="InterPro" id="IPR020449">
    <property type="entry name" value="Tscrpt_reg_AraC-type_HTH"/>
</dbReference>
<evidence type="ECO:0000313" key="6">
    <source>
        <dbReference type="Proteomes" id="UP000515679"/>
    </source>
</evidence>
<accession>A0A7G5C1E9</accession>
<evidence type="ECO:0000256" key="1">
    <source>
        <dbReference type="ARBA" id="ARBA00023015"/>
    </source>
</evidence>
<evidence type="ECO:0000313" key="5">
    <source>
        <dbReference type="EMBL" id="QMV43033.1"/>
    </source>
</evidence>
<dbReference type="Gene3D" id="1.10.10.60">
    <property type="entry name" value="Homeodomain-like"/>
    <property type="match status" value="1"/>
</dbReference>
<dbReference type="KEGG" id="cchl:FPL14_18975"/>
<dbReference type="Proteomes" id="UP000515679">
    <property type="component" value="Chromosome"/>
</dbReference>
<dbReference type="PANTHER" id="PTHR46796:SF13">
    <property type="entry name" value="HTH-TYPE TRANSCRIPTIONAL ACTIVATOR RHAS"/>
    <property type="match status" value="1"/>
</dbReference>
<reference evidence="5 6" key="1">
    <citation type="submission" date="2019-07" db="EMBL/GenBank/DDBJ databases">
        <authorList>
            <person name="Kim J.K."/>
            <person name="Cheong H.-M."/>
            <person name="Choi Y."/>
            <person name="Hwang K.J."/>
            <person name="Lee S."/>
            <person name="Choi C."/>
        </authorList>
    </citation>
    <scope>NUCLEOTIDE SEQUENCE [LARGE SCALE GENOMIC DNA]</scope>
    <source>
        <strain evidence="5 6">KS 22</strain>
    </source>
</reference>
<dbReference type="GO" id="GO:0003700">
    <property type="term" value="F:DNA-binding transcription factor activity"/>
    <property type="evidence" value="ECO:0007669"/>
    <property type="project" value="InterPro"/>
</dbReference>
<dbReference type="InterPro" id="IPR050204">
    <property type="entry name" value="AraC_XylS_family_regulators"/>
</dbReference>
<dbReference type="GO" id="GO:0043565">
    <property type="term" value="F:sequence-specific DNA binding"/>
    <property type="evidence" value="ECO:0007669"/>
    <property type="project" value="InterPro"/>
</dbReference>
<dbReference type="AlphaFoldDB" id="A0A7G5C1E9"/>
<evidence type="ECO:0000256" key="2">
    <source>
        <dbReference type="ARBA" id="ARBA00023125"/>
    </source>
</evidence>
<feature type="domain" description="HTH araC/xylS-type" evidence="4">
    <location>
        <begin position="173"/>
        <end position="271"/>
    </location>
</feature>
<keyword evidence="2" id="KW-0238">DNA-binding</keyword>
<evidence type="ECO:0000256" key="3">
    <source>
        <dbReference type="ARBA" id="ARBA00023163"/>
    </source>
</evidence>
<dbReference type="Pfam" id="PF12833">
    <property type="entry name" value="HTH_18"/>
    <property type="match status" value="1"/>
</dbReference>
<dbReference type="PRINTS" id="PR00032">
    <property type="entry name" value="HTHARAC"/>
</dbReference>
<dbReference type="PANTHER" id="PTHR46796">
    <property type="entry name" value="HTH-TYPE TRANSCRIPTIONAL ACTIVATOR RHAS-RELATED"/>
    <property type="match status" value="1"/>
</dbReference>
<proteinExistence type="predicted"/>
<gene>
    <name evidence="5" type="ORF">FPL14_18975</name>
</gene>